<name>A0A841JYS9_9BACT</name>
<organism evidence="3 4">
    <name type="scientific">Silvibacterium bohemicum</name>
    <dbReference type="NCBI Taxonomy" id="1577686"/>
    <lineage>
        <taxon>Bacteria</taxon>
        <taxon>Pseudomonadati</taxon>
        <taxon>Acidobacteriota</taxon>
        <taxon>Terriglobia</taxon>
        <taxon>Terriglobales</taxon>
        <taxon>Acidobacteriaceae</taxon>
        <taxon>Silvibacterium</taxon>
    </lineage>
</organism>
<dbReference type="InterPro" id="IPR057601">
    <property type="entry name" value="Oar-like_b-barrel"/>
</dbReference>
<dbReference type="OrthoDB" id="97893at2"/>
<feature type="domain" description="TonB-dependent transporter Oar-like beta-barrel" evidence="2">
    <location>
        <begin position="240"/>
        <end position="1134"/>
    </location>
</feature>
<feature type="signal peptide" evidence="1">
    <location>
        <begin position="1"/>
        <end position="24"/>
    </location>
</feature>
<dbReference type="SUPFAM" id="SSF56935">
    <property type="entry name" value="Porins"/>
    <property type="match status" value="1"/>
</dbReference>
<dbReference type="Proteomes" id="UP000538666">
    <property type="component" value="Unassembled WGS sequence"/>
</dbReference>
<dbReference type="Pfam" id="PF13620">
    <property type="entry name" value="CarboxypepD_reg"/>
    <property type="match status" value="1"/>
</dbReference>
<dbReference type="AlphaFoldDB" id="A0A841JYS9"/>
<comment type="caution">
    <text evidence="3">The sequence shown here is derived from an EMBL/GenBank/DDBJ whole genome shotgun (WGS) entry which is preliminary data.</text>
</comment>
<evidence type="ECO:0000259" key="2">
    <source>
        <dbReference type="Pfam" id="PF25183"/>
    </source>
</evidence>
<dbReference type="SUPFAM" id="SSF49464">
    <property type="entry name" value="Carboxypeptidase regulatory domain-like"/>
    <property type="match status" value="1"/>
</dbReference>
<dbReference type="Gene3D" id="2.60.40.1120">
    <property type="entry name" value="Carboxypeptidase-like, regulatory domain"/>
    <property type="match status" value="1"/>
</dbReference>
<gene>
    <name evidence="3" type="ORF">HNQ77_001537</name>
</gene>
<evidence type="ECO:0000256" key="1">
    <source>
        <dbReference type="SAM" id="SignalP"/>
    </source>
</evidence>
<keyword evidence="1" id="KW-0732">Signal</keyword>
<evidence type="ECO:0000313" key="4">
    <source>
        <dbReference type="Proteomes" id="UP000538666"/>
    </source>
</evidence>
<dbReference type="RefSeq" id="WP_050058796.1">
    <property type="nucleotide sequence ID" value="NZ_JACHEK010000003.1"/>
</dbReference>
<protein>
    <recommendedName>
        <fullName evidence="2">TonB-dependent transporter Oar-like beta-barrel domain-containing protein</fullName>
    </recommendedName>
</protein>
<dbReference type="Pfam" id="PF25183">
    <property type="entry name" value="OMP_b-brl_4"/>
    <property type="match status" value="1"/>
</dbReference>
<proteinExistence type="predicted"/>
<keyword evidence="4" id="KW-1185">Reference proteome</keyword>
<accession>A0A841JYS9</accession>
<dbReference type="InterPro" id="IPR008969">
    <property type="entry name" value="CarboxyPept-like_regulatory"/>
</dbReference>
<feature type="chain" id="PRO_5032365453" description="TonB-dependent transporter Oar-like beta-barrel domain-containing protein" evidence="1">
    <location>
        <begin position="25"/>
        <end position="1141"/>
    </location>
</feature>
<dbReference type="EMBL" id="JACHEK010000003">
    <property type="protein sequence ID" value="MBB6143588.1"/>
    <property type="molecule type" value="Genomic_DNA"/>
</dbReference>
<evidence type="ECO:0000313" key="3">
    <source>
        <dbReference type="EMBL" id="MBB6143588.1"/>
    </source>
</evidence>
<reference evidence="3 4" key="1">
    <citation type="submission" date="2020-08" db="EMBL/GenBank/DDBJ databases">
        <title>Genomic Encyclopedia of Type Strains, Phase IV (KMG-IV): sequencing the most valuable type-strain genomes for metagenomic binning, comparative biology and taxonomic classification.</title>
        <authorList>
            <person name="Goeker M."/>
        </authorList>
    </citation>
    <scope>NUCLEOTIDE SEQUENCE [LARGE SCALE GENOMIC DNA]</scope>
    <source>
        <strain evidence="3 4">DSM 103733</strain>
    </source>
</reference>
<sequence length="1141" mass="123165">MFGKRNGWGFTLCLLLCASAIANAQSTSTGDIRGTVTDSSGAVIPGATVTVVNIETGEKKVFTTNKSGLYDTISTPNGQYTVTIAAPGFEGLVLGPITLDIGIITLNGHMKVGSTQQQVVVTADTAALLRTESGEQSTTLDEKTMEQLPQVGQDWANFTILLPGSAGASSANGVTNPGAAVSLNGSMPYSGNFLSDGGSVTNPHSADVETDTFDTVSEVEIDDSNFSAQYGIGGVVFNQVTKGGTNRFHGSAYEHFQNDALDARSYFNAPDQHIPELKFNQFGGSIGGPIWKNKMFFFFNYDKTIDNSSYSGFTSMPTNQLKGVNTPNGQFDLTQLMPLDGNGNRIPVTDGNGNNVINPCTNTAVYQGEIFDPQTQTTVNGQMCRYPFATDNVIPGNRVDSVARNLLPYFQQPNQNTSQGINGDYYYVVPTPSPSTRIFGRIDYDFNSKNRLTSSIAVRDANSPVYSEWSTPVASYHDDTSDYSSQTSDVWSYSSTLVNEARFSFNRQGSFLIPFSLNLGIPAAIGLQYAKADVFPNISITGNICCDSPYAGTNTIYVQNVYQPSDVVTLIRGKHILHFGGELIMLEDNSTNWGNVDAGDFNFSGQYTQASLAASGSGAGWADFLLGNVQSWGATNSPLFGGRQKSPQMFVQDDIKLRSNLTVNLGLRYQIQRGWSEVHNRIGDFDPTIFNTVSGNNGAMWFAPANHRTQAQANVYTGFLPRIGFAYTLHTNTVVRGGWGMYTTPWSVDQYGNAKGVGYSQSGSAQDQTNGVTPLTTLSGPGVFLGTNTPLPYVNASTSPTAYNGQNAPNYDPYHTPLTFLYSWSLSVQHEFTHGITSEIAYVGKHGANMQFKADINQVPVQNLSPTDDPTGRPYPQFESIGGSTFNGVSNYNSLQAQIHKRLSSGIAFGSAFTYSKFLDDMDVSPFNGQGGTINFQNAHDPASNYAPSNFDIRTSLKSSVVYELPFGRGRTWLNKNRFLDEAVGGWQVSAIVINQTGNPFTINYNGANNSYSQAGSWYPNVLRPAQKGIKKSLNEWYDPTAYIVAANGTFGDSRRNSLRAAGIDTTNLSLGKTFNFGEGIGLQIRADASNVFNHPDFDAPDGNFNDPVNLSNPGRPQGAGTISGTTVGGRNMQLSARIAF</sequence>